<dbReference type="RefSeq" id="WP_063974577.1">
    <property type="nucleotide sequence ID" value="NZ_LQWZ01000008.1"/>
</dbReference>
<dbReference type="Proteomes" id="UP000077271">
    <property type="component" value="Unassembled WGS sequence"/>
</dbReference>
<evidence type="ECO:0008006" key="5">
    <source>
        <dbReference type="Google" id="ProtNLM"/>
    </source>
</evidence>
<dbReference type="CDD" id="cd05401">
    <property type="entry name" value="NT_GlnE_GlnD_like"/>
    <property type="match status" value="1"/>
</dbReference>
<evidence type="ECO:0000313" key="3">
    <source>
        <dbReference type="EMBL" id="OAH58563.1"/>
    </source>
</evidence>
<dbReference type="Pfam" id="PF03445">
    <property type="entry name" value="DUF294"/>
    <property type="match status" value="1"/>
</dbReference>
<proteinExistence type="predicted"/>
<gene>
    <name evidence="3" type="ORF">AWH48_17585</name>
</gene>
<comment type="caution">
    <text evidence="3">The sequence shown here is derived from an EMBL/GenBank/DDBJ whole genome shotgun (WGS) entry which is preliminary data.</text>
</comment>
<organism evidence="3 4">
    <name type="scientific">Domibacillus aminovorans</name>
    <dbReference type="NCBI Taxonomy" id="29332"/>
    <lineage>
        <taxon>Bacteria</taxon>
        <taxon>Bacillati</taxon>
        <taxon>Bacillota</taxon>
        <taxon>Bacilli</taxon>
        <taxon>Bacillales</taxon>
        <taxon>Bacillaceae</taxon>
        <taxon>Domibacillus</taxon>
    </lineage>
</organism>
<feature type="domain" description="Protein-PII uridylyltransferase N-terminal" evidence="1">
    <location>
        <begin position="26"/>
        <end position="144"/>
    </location>
</feature>
<dbReference type="AlphaFoldDB" id="A0A177KYZ2"/>
<sequence>MTTRAHTYADIRLAKDSSMEQYLHSTQRLNAFHDAIMMKVFLTALQKHEETNGAPPCLFTLFLLGSAGRCEQGTLSDQDHGMIYELHTNDAADYFLTLGQTFSDGLYEVGYPYCEGKVMSSNPVWCRSIEGWETQIHSWIEEETLDTIRSLHMICDARVLYGEKTYISSFKKQISTLLKNDRYLLKRFFENIQYMKKSVGLFGQIFTEQNGQHTGALNLKQAAFFPYVNAIRVLAVKEGIEPSSTLMRMKALKQISAHASRMEECEEAYRMLLDFRLRALKNAPDYDSSHYIHIDTLGPIRKKELRHILKTAEALHHYVQRLVEKG</sequence>
<dbReference type="EMBL" id="LQWZ01000008">
    <property type="protein sequence ID" value="OAH58563.1"/>
    <property type="molecule type" value="Genomic_DNA"/>
</dbReference>
<accession>A0A177KYZ2</accession>
<evidence type="ECO:0000313" key="4">
    <source>
        <dbReference type="Proteomes" id="UP000077271"/>
    </source>
</evidence>
<dbReference type="GO" id="GO:0008773">
    <property type="term" value="F:[protein-PII] uridylyltransferase activity"/>
    <property type="evidence" value="ECO:0007669"/>
    <property type="project" value="InterPro"/>
</dbReference>
<name>A0A177KYZ2_9BACI</name>
<evidence type="ECO:0000259" key="1">
    <source>
        <dbReference type="Pfam" id="PF03445"/>
    </source>
</evidence>
<dbReference type="InterPro" id="IPR018821">
    <property type="entry name" value="DUF294_put_nucleoTrafse_sb-bd"/>
</dbReference>
<dbReference type="InterPro" id="IPR005105">
    <property type="entry name" value="GlnD_Uridyltrans_N"/>
</dbReference>
<dbReference type="Pfam" id="PF10335">
    <property type="entry name" value="DUF294_C"/>
    <property type="match status" value="1"/>
</dbReference>
<evidence type="ECO:0000259" key="2">
    <source>
        <dbReference type="Pfam" id="PF10335"/>
    </source>
</evidence>
<protein>
    <recommendedName>
        <fullName evidence="5">Signal transduction protein</fullName>
    </recommendedName>
</protein>
<feature type="domain" description="DUF294" evidence="2">
    <location>
        <begin position="183"/>
        <end position="321"/>
    </location>
</feature>
<reference evidence="3 4" key="1">
    <citation type="submission" date="2016-01" db="EMBL/GenBank/DDBJ databases">
        <title>Investigation of taxonomic status of Bacillus aminovorans.</title>
        <authorList>
            <person name="Verma A."/>
            <person name="Pal Y."/>
            <person name="Krishnamurthi S."/>
        </authorList>
    </citation>
    <scope>NUCLEOTIDE SEQUENCE [LARGE SCALE GENOMIC DNA]</scope>
    <source>
        <strain evidence="3 4">DSM 4337</strain>
    </source>
</reference>